<comment type="caution">
    <text evidence="2">The sequence shown here is derived from an EMBL/GenBank/DDBJ whole genome shotgun (WGS) entry which is preliminary data.</text>
</comment>
<proteinExistence type="predicted"/>
<evidence type="ECO:0000313" key="3">
    <source>
        <dbReference type="Proteomes" id="UP000590460"/>
    </source>
</evidence>
<dbReference type="AlphaFoldDB" id="A0A846ZHW9"/>
<name>A0A846ZHW9_9LACO</name>
<organism evidence="2 3">
    <name type="scientific">Leuconostoc holzapfelii</name>
    <dbReference type="NCBI Taxonomy" id="434464"/>
    <lineage>
        <taxon>Bacteria</taxon>
        <taxon>Bacillati</taxon>
        <taxon>Bacillota</taxon>
        <taxon>Bacilli</taxon>
        <taxon>Lactobacillales</taxon>
        <taxon>Lactobacillaceae</taxon>
        <taxon>Leuconostoc</taxon>
    </lineage>
</organism>
<evidence type="ECO:0000313" key="2">
    <source>
        <dbReference type="EMBL" id="NKZ19030.1"/>
    </source>
</evidence>
<evidence type="ECO:0000313" key="4">
    <source>
        <dbReference type="Proteomes" id="UP001525857"/>
    </source>
</evidence>
<dbReference type="Proteomes" id="UP001525857">
    <property type="component" value="Unassembled WGS sequence"/>
</dbReference>
<dbReference type="Proteomes" id="UP000590460">
    <property type="component" value="Unassembled WGS sequence"/>
</dbReference>
<keyword evidence="4" id="KW-1185">Reference proteome</keyword>
<reference evidence="2 3" key="2">
    <citation type="submission" date="2020-04" db="EMBL/GenBank/DDBJ databases">
        <title>MicrobeNet Type strains.</title>
        <authorList>
            <person name="Nicholson A.C."/>
        </authorList>
    </citation>
    <scope>NUCLEOTIDE SEQUENCE [LARGE SCALE GENOMIC DNA]</scope>
    <source>
        <strain evidence="2 3">CCUG 54536</strain>
    </source>
</reference>
<dbReference type="EMBL" id="QVOV01000002">
    <property type="protein sequence ID" value="MCT8388637.1"/>
    <property type="molecule type" value="Genomic_DNA"/>
</dbReference>
<evidence type="ECO:0000313" key="1">
    <source>
        <dbReference type="EMBL" id="MCT8388637.1"/>
    </source>
</evidence>
<dbReference type="RefSeq" id="WP_168677600.1">
    <property type="nucleotide sequence ID" value="NZ_BPKV01000011.1"/>
</dbReference>
<protein>
    <submittedName>
        <fullName evidence="2">Uncharacterized protein</fullName>
    </submittedName>
</protein>
<dbReference type="EMBL" id="JAAXPO010000009">
    <property type="protein sequence ID" value="NKZ19030.1"/>
    <property type="molecule type" value="Genomic_DNA"/>
</dbReference>
<gene>
    <name evidence="1" type="ORF">D0501_00760</name>
    <name evidence="2" type="ORF">HF966_07580</name>
</gene>
<sequence>MQNYLVHQPVASQLQYHMRRLKKMFTPKKRVPLKRQLTADELIVRLTAALNSESVATIQVNNSLLAEDVTDFSGYVYQNDHGEILVQSPQTHQMTIILPGTIRFISQ</sequence>
<accession>A0A846ZHW9</accession>
<reference evidence="1 4" key="1">
    <citation type="submission" date="2018-08" db="EMBL/GenBank/DDBJ databases">
        <title>Draft genome sequences of Leuconostoc spp. and Weissella spp. with biocontrol potential.</title>
        <authorList>
            <person name="Lo R."/>
            <person name="Ho V.T.T."/>
            <person name="Turner M.S."/>
        </authorList>
    </citation>
    <scope>NUCLEOTIDE SEQUENCE [LARGE SCALE GENOMIC DNA]</scope>
    <source>
        <strain evidence="1 4">733</strain>
    </source>
</reference>